<dbReference type="Proteomes" id="UP000288351">
    <property type="component" value="Unassembled WGS sequence"/>
</dbReference>
<dbReference type="Pfam" id="PF04213">
    <property type="entry name" value="HtaA"/>
    <property type="match status" value="1"/>
</dbReference>
<dbReference type="InterPro" id="IPR007331">
    <property type="entry name" value="Htaa"/>
</dbReference>
<sequence>MRVEGGSGSLIADVATKDRESGEVSTYRQLTVATLALRSGVPSAQRDVVALDRVPATLTEGGAKAFGGSYRAGDALDPVSVAVALTDDARLPSSGASSDGASTAPGATGPAGSTGPSGSTGTLAATGSDVPAGPLATAAALTVAAGASAVAATRRSRRRPANRAS</sequence>
<name>A0A401RDI3_STRNR</name>
<evidence type="ECO:0000313" key="3">
    <source>
        <dbReference type="EMBL" id="GCB95669.1"/>
    </source>
</evidence>
<evidence type="ECO:0000256" key="1">
    <source>
        <dbReference type="SAM" id="MobiDB-lite"/>
    </source>
</evidence>
<evidence type="ECO:0000313" key="4">
    <source>
        <dbReference type="Proteomes" id="UP000288351"/>
    </source>
</evidence>
<evidence type="ECO:0000259" key="2">
    <source>
        <dbReference type="Pfam" id="PF04213"/>
    </source>
</evidence>
<feature type="region of interest" description="Disordered" evidence="1">
    <location>
        <begin position="1"/>
        <end position="24"/>
    </location>
</feature>
<feature type="domain" description="Htaa" evidence="2">
    <location>
        <begin position="2"/>
        <end position="81"/>
    </location>
</feature>
<dbReference type="AlphaFoldDB" id="A0A401RDI3"/>
<reference evidence="3 4" key="1">
    <citation type="journal article" date="2019" name="Microbiol. Resour. Announc.">
        <title>Draft Genome Sequence of the Most Traditional epsilon-Poly-l-Lysine Producer, Streptomyces albulus NBRC14147.</title>
        <authorList>
            <person name="Yamanaka K."/>
            <person name="Hamano Y."/>
        </authorList>
    </citation>
    <scope>NUCLEOTIDE SEQUENCE [LARGE SCALE GENOMIC DNA]</scope>
    <source>
        <strain evidence="3 4">NBRC 14147</strain>
    </source>
</reference>
<protein>
    <recommendedName>
        <fullName evidence="2">Htaa domain-containing protein</fullName>
    </recommendedName>
</protein>
<accession>A0A401RDI3</accession>
<feature type="region of interest" description="Disordered" evidence="1">
    <location>
        <begin position="90"/>
        <end position="131"/>
    </location>
</feature>
<proteinExistence type="predicted"/>
<feature type="compositionally biased region" description="Low complexity" evidence="1">
    <location>
        <begin position="91"/>
        <end position="131"/>
    </location>
</feature>
<gene>
    <name evidence="3" type="ORF">SALB_08476</name>
</gene>
<comment type="caution">
    <text evidence="3">The sequence shown here is derived from an EMBL/GenBank/DDBJ whole genome shotgun (WGS) entry which is preliminary data.</text>
</comment>
<organism evidence="3 4">
    <name type="scientific">Streptomyces noursei</name>
    <name type="common">Streptomyces albulus</name>
    <dbReference type="NCBI Taxonomy" id="1971"/>
    <lineage>
        <taxon>Bacteria</taxon>
        <taxon>Bacillati</taxon>
        <taxon>Actinomycetota</taxon>
        <taxon>Actinomycetes</taxon>
        <taxon>Kitasatosporales</taxon>
        <taxon>Streptomycetaceae</taxon>
        <taxon>Streptomyces</taxon>
    </lineage>
</organism>
<dbReference type="EMBL" id="BHXC01000007">
    <property type="protein sequence ID" value="GCB95669.1"/>
    <property type="molecule type" value="Genomic_DNA"/>
</dbReference>